<comment type="caution">
    <text evidence="7">The sequence shown here is derived from an EMBL/GenBank/DDBJ whole genome shotgun (WGS) entry which is preliminary data.</text>
</comment>
<dbReference type="InterPro" id="IPR033316">
    <property type="entry name" value="RBBP8-like"/>
</dbReference>
<organism evidence="7 8">
    <name type="scientific">Jimgerdemannia flammicorona</name>
    <dbReference type="NCBI Taxonomy" id="994334"/>
    <lineage>
        <taxon>Eukaryota</taxon>
        <taxon>Fungi</taxon>
        <taxon>Fungi incertae sedis</taxon>
        <taxon>Mucoromycota</taxon>
        <taxon>Mucoromycotina</taxon>
        <taxon>Endogonomycetes</taxon>
        <taxon>Endogonales</taxon>
        <taxon>Endogonaceae</taxon>
        <taxon>Jimgerdemannia</taxon>
    </lineage>
</organism>
<dbReference type="Pfam" id="PF08573">
    <property type="entry name" value="SAE2"/>
    <property type="match status" value="1"/>
</dbReference>
<feature type="compositionally biased region" description="Basic and acidic residues" evidence="5">
    <location>
        <begin position="167"/>
        <end position="190"/>
    </location>
</feature>
<feature type="region of interest" description="Disordered" evidence="5">
    <location>
        <begin position="258"/>
        <end position="286"/>
    </location>
</feature>
<dbReference type="EMBL" id="RBNJ01017884">
    <property type="protein sequence ID" value="RUS23948.1"/>
    <property type="molecule type" value="Genomic_DNA"/>
</dbReference>
<feature type="domain" description="DNA endonuclease activator Ctp1 C-terminal" evidence="6">
    <location>
        <begin position="879"/>
        <end position="974"/>
    </location>
</feature>
<gene>
    <name evidence="7" type="ORF">BC938DRAFT_474357</name>
</gene>
<dbReference type="GO" id="GO:0010792">
    <property type="term" value="P:DNA double-strand break processing involved in repair via single-strand annealing"/>
    <property type="evidence" value="ECO:0007669"/>
    <property type="project" value="TreeGrafter"/>
</dbReference>
<keyword evidence="2" id="KW-0227">DNA damage</keyword>
<feature type="region of interest" description="Disordered" evidence="5">
    <location>
        <begin position="167"/>
        <end position="201"/>
    </location>
</feature>
<evidence type="ECO:0000256" key="1">
    <source>
        <dbReference type="ARBA" id="ARBA00004123"/>
    </source>
</evidence>
<feature type="region of interest" description="Disordered" evidence="5">
    <location>
        <begin position="577"/>
        <end position="653"/>
    </location>
</feature>
<feature type="region of interest" description="Disordered" evidence="5">
    <location>
        <begin position="476"/>
        <end position="558"/>
    </location>
</feature>
<dbReference type="PANTHER" id="PTHR15107:SF0">
    <property type="entry name" value="DNA ENDONUCLEASE ACTIVATOR CTP1 C-TERMINAL DOMAIN-CONTAINING PROTEIN"/>
    <property type="match status" value="1"/>
</dbReference>
<proteinExistence type="predicted"/>
<comment type="subcellular location">
    <subcellularLocation>
        <location evidence="1">Nucleus</location>
    </subcellularLocation>
</comment>
<dbReference type="AlphaFoldDB" id="A0A433Q2G5"/>
<keyword evidence="4" id="KW-0175">Coiled coil</keyword>
<feature type="compositionally biased region" description="Basic and acidic residues" evidence="5">
    <location>
        <begin position="372"/>
        <end position="386"/>
    </location>
</feature>
<feature type="compositionally biased region" description="Basic and acidic residues" evidence="5">
    <location>
        <begin position="936"/>
        <end position="945"/>
    </location>
</feature>
<dbReference type="InterPro" id="IPR013882">
    <property type="entry name" value="Ctp1_C"/>
</dbReference>
<keyword evidence="8" id="KW-1185">Reference proteome</keyword>
<evidence type="ECO:0000256" key="3">
    <source>
        <dbReference type="ARBA" id="ARBA00023242"/>
    </source>
</evidence>
<dbReference type="Proteomes" id="UP000274822">
    <property type="component" value="Unassembled WGS sequence"/>
</dbReference>
<dbReference type="GO" id="GO:0003684">
    <property type="term" value="F:damaged DNA binding"/>
    <property type="evidence" value="ECO:0007669"/>
    <property type="project" value="TreeGrafter"/>
</dbReference>
<feature type="compositionally biased region" description="Basic and acidic residues" evidence="5">
    <location>
        <begin position="548"/>
        <end position="558"/>
    </location>
</feature>
<evidence type="ECO:0000256" key="5">
    <source>
        <dbReference type="SAM" id="MobiDB-lite"/>
    </source>
</evidence>
<feature type="compositionally biased region" description="Polar residues" evidence="5">
    <location>
        <begin position="261"/>
        <end position="270"/>
    </location>
</feature>
<evidence type="ECO:0000259" key="6">
    <source>
        <dbReference type="Pfam" id="PF08573"/>
    </source>
</evidence>
<feature type="coiled-coil region" evidence="4">
    <location>
        <begin position="11"/>
        <end position="45"/>
    </location>
</feature>
<feature type="compositionally biased region" description="Gly residues" evidence="5">
    <location>
        <begin position="521"/>
        <end position="530"/>
    </location>
</feature>
<dbReference type="GO" id="GO:0005634">
    <property type="term" value="C:nucleus"/>
    <property type="evidence" value="ECO:0007669"/>
    <property type="project" value="UniProtKB-SubCell"/>
</dbReference>
<evidence type="ECO:0000256" key="2">
    <source>
        <dbReference type="ARBA" id="ARBA00022763"/>
    </source>
</evidence>
<reference evidence="7 8" key="1">
    <citation type="journal article" date="2018" name="New Phytol.">
        <title>Phylogenomics of Endogonaceae and evolution of mycorrhizas within Mucoromycota.</title>
        <authorList>
            <person name="Chang Y."/>
            <person name="Desiro A."/>
            <person name="Na H."/>
            <person name="Sandor L."/>
            <person name="Lipzen A."/>
            <person name="Clum A."/>
            <person name="Barry K."/>
            <person name="Grigoriev I.V."/>
            <person name="Martin F.M."/>
            <person name="Stajich J.E."/>
            <person name="Smith M.E."/>
            <person name="Bonito G."/>
            <person name="Spatafora J.W."/>
        </authorList>
    </citation>
    <scope>NUCLEOTIDE SEQUENCE [LARGE SCALE GENOMIC DNA]</scope>
    <source>
        <strain evidence="7 8">AD002</strain>
    </source>
</reference>
<evidence type="ECO:0000256" key="4">
    <source>
        <dbReference type="SAM" id="Coils"/>
    </source>
</evidence>
<feature type="compositionally biased region" description="Basic and acidic residues" evidence="5">
    <location>
        <begin position="623"/>
        <end position="634"/>
    </location>
</feature>
<feature type="region of interest" description="Disordered" evidence="5">
    <location>
        <begin position="363"/>
        <end position="390"/>
    </location>
</feature>
<evidence type="ECO:0000313" key="8">
    <source>
        <dbReference type="Proteomes" id="UP000274822"/>
    </source>
</evidence>
<feature type="compositionally biased region" description="Basic and acidic residues" evidence="5">
    <location>
        <begin position="500"/>
        <end position="514"/>
    </location>
</feature>
<feature type="region of interest" description="Disordered" evidence="5">
    <location>
        <begin position="412"/>
        <end position="436"/>
    </location>
</feature>
<keyword evidence="3" id="KW-0539">Nucleus</keyword>
<sequence>MSFRDHLRALDDAHERETAQLRDRLAALEDQNDLLRQKLEASEQDAALREANLCAHLKSLENELKPFRDCMRLPIGHKLSVLEQAEAVLRSNTADSQLNAHADNAPTSPAGCRFCEQQRIANSLALEQNTLDWQDRYDKKSSLYVKLRCDYDKVLKQYRTLKGRYDAKKARAAEKTKGRSEREERNHGQSEKMNAPSTPVRKERNGKMRFVEGHGDDGEIGREHRADVAKVPERLLIKSPGDRDRAQHAGVVDPVAIGFSSPLQRPSISTHRAGPSKQAPAPTSPLPTALRQQYLLSTNSNAAHAHESSEKRARMKLAKNGSRVLYASILKSETGSTVAGEQAYGADKDRERAILLVEPGRVVAGSGDSTDVQDKRKWSDRQEEHGSAGGVKLEEQTCLVLQTLPSLSIACDNDNDNDDDGNLTPNKRGETGAGRMMSFPTAIATPVVVRAPWSSPSISVIPSSLEFERRVLPPSMGEALDSSPTDSALSIDPRGRRKHSEREICDSEDVRESVLEVGRPGCEGGNGGDSGGKRKEVAAAREQVSSPVREKRLDKGETRWMEGDDDHTVMATGTNTATFVRHSDQNVPASKKRRAPEQDGEDEGQTGTPKTDTLKAWKRRKREALAAEVKDGGRSGKMGSGRSPIDVAIPSTMQSPSKTRFAITDTSPSSSIWLATNQKNVSYLENNPLTPSRSSTKLMSTPKLDKATVIAETVSGSLTYPAFPSTALVPRHRAAVPVTVNANDLLGADNVREDVVNTIFDREGDESYPLFRIKPRVTTTSHSGLEAQQVVFGVGEKGKQQEASMHGGDEWLTDGDLDDGPDLLGMKSAATSRSRTEIKKNDRTVSAETGVRNQHQDISMTSIQHQPLDPKRNGGVNYKYTEVVRKKDERRKMHGSDCSCCRNFYKVTGPLPTVDTHGPRFRSPVPNDDNDDAPADENRRLQERRDLVSKHRYLYKPPNTPPGFWEVDFPNTQQVEEWNETAREGTTCRVSQHLDNH</sequence>
<dbReference type="PANTHER" id="PTHR15107">
    <property type="entry name" value="RETINOBLASTOMA BINDING PROTEIN 8"/>
    <property type="match status" value="1"/>
</dbReference>
<feature type="region of interest" description="Disordered" evidence="5">
    <location>
        <begin position="913"/>
        <end position="945"/>
    </location>
</feature>
<protein>
    <recommendedName>
        <fullName evidence="6">DNA endonuclease activator Ctp1 C-terminal domain-containing protein</fullName>
    </recommendedName>
</protein>
<accession>A0A433Q2G5</accession>
<name>A0A433Q2G5_9FUNG</name>
<evidence type="ECO:0000313" key="7">
    <source>
        <dbReference type="EMBL" id="RUS23948.1"/>
    </source>
</evidence>